<feature type="transmembrane region" description="Helical" evidence="1">
    <location>
        <begin position="31"/>
        <end position="50"/>
    </location>
</feature>
<organism evidence="2 3">
    <name type="scientific">Coccomyxa viridis</name>
    <dbReference type="NCBI Taxonomy" id="1274662"/>
    <lineage>
        <taxon>Eukaryota</taxon>
        <taxon>Viridiplantae</taxon>
        <taxon>Chlorophyta</taxon>
        <taxon>core chlorophytes</taxon>
        <taxon>Trebouxiophyceae</taxon>
        <taxon>Trebouxiophyceae incertae sedis</taxon>
        <taxon>Coccomyxaceae</taxon>
        <taxon>Coccomyxa</taxon>
    </lineage>
</organism>
<dbReference type="PANTHER" id="PTHR31891">
    <property type="entry name" value="FORMAMIDASE C869.04-RELATED"/>
    <property type="match status" value="1"/>
</dbReference>
<gene>
    <name evidence="2" type="primary">g11336</name>
    <name evidence="2" type="ORF">VP750_LOCUS10146</name>
</gene>
<dbReference type="SUPFAM" id="SSF141130">
    <property type="entry name" value="Acetamidase/Formamidase-like"/>
    <property type="match status" value="1"/>
</dbReference>
<keyword evidence="3" id="KW-1185">Reference proteome</keyword>
<dbReference type="Proteomes" id="UP001497392">
    <property type="component" value="Unassembled WGS sequence"/>
</dbReference>
<dbReference type="InterPro" id="IPR004304">
    <property type="entry name" value="FmdA_AmdA"/>
</dbReference>
<keyword evidence="1" id="KW-0812">Transmembrane</keyword>
<keyword evidence="1" id="KW-1133">Transmembrane helix</keyword>
<comment type="caution">
    <text evidence="2">The sequence shown here is derived from an EMBL/GenBank/DDBJ whole genome shotgun (WGS) entry which is preliminary data.</text>
</comment>
<dbReference type="PANTHER" id="PTHR31891:SF1">
    <property type="entry name" value="FORMAMIDASE C869.04-RELATED"/>
    <property type="match status" value="1"/>
</dbReference>
<name>A0ABP1GAD7_9CHLO</name>
<proteinExistence type="predicted"/>
<dbReference type="Pfam" id="PF03069">
    <property type="entry name" value="FmdA_AmdA"/>
    <property type="match status" value="2"/>
</dbReference>
<accession>A0ABP1GAD7</accession>
<keyword evidence="1" id="KW-0472">Membrane</keyword>
<dbReference type="EMBL" id="CAXHTA020000018">
    <property type="protein sequence ID" value="CAL5228240.1"/>
    <property type="molecule type" value="Genomic_DNA"/>
</dbReference>
<reference evidence="2 3" key="1">
    <citation type="submission" date="2024-06" db="EMBL/GenBank/DDBJ databases">
        <authorList>
            <person name="Kraege A."/>
            <person name="Thomma B."/>
        </authorList>
    </citation>
    <scope>NUCLEOTIDE SEQUENCE [LARGE SCALE GENOMIC DNA]</scope>
</reference>
<sequence>MVKRGLLQRAPHRTSVHPEQPAGINFFNMKLYILAAVAIVLGVWSSPTFAQNGTVEMLVDQPMECMHGFAGARRLQTAGMNQTIHLSSENVHWGYYYSALNPAAVVMSGETIVVETATQHAGDDYDKMVKGDPGMEDIYKWTQNQINTPLRGRTGHGDGVHILTGPIYVCGAEAGDVLQVEIIDLEPRINPSTGKTYGSNAATSWGYQFKAGFLDGIKREVITIYEILRDSASNLMYAVPDYQFRYNAPAQGYVGPKTSCTDTFGLVPEAANGIHYEWNNTGRTYRYATPIPCVNGTQTWTGYLYPGVITSHPTGTEDYSIRGKFKVPLNFHIGNMGLASYYPETVDSVPPAIHGGNVDDRRIGKGATMYYPVQVNGALLSLGDCHTAQGDSEFDGTAIETSLTATLKLTLHKKGALPLKVSKLTFPLLENANEYIVHGFNYGEYLKQLKKPSTDIYKINNLTSAFTNTYNNTRDFMMTAFNLTEDQAITAITVGVDFSVSQVVNGNWGMQTIIPKWMFNMSDTAPYTPKVMSGTSKIANTTLMTSL</sequence>
<evidence type="ECO:0000256" key="1">
    <source>
        <dbReference type="SAM" id="Phobius"/>
    </source>
</evidence>
<evidence type="ECO:0000313" key="2">
    <source>
        <dbReference type="EMBL" id="CAL5228240.1"/>
    </source>
</evidence>
<dbReference type="Gene3D" id="2.60.120.580">
    <property type="entry name" value="Acetamidase/Formamidase-like domains"/>
    <property type="match status" value="2"/>
</dbReference>
<dbReference type="Gene3D" id="3.10.28.20">
    <property type="entry name" value="Acetamidase/Formamidase-like domains"/>
    <property type="match status" value="1"/>
</dbReference>
<protein>
    <submittedName>
        <fullName evidence="2">G11336 protein</fullName>
    </submittedName>
</protein>
<evidence type="ECO:0000313" key="3">
    <source>
        <dbReference type="Proteomes" id="UP001497392"/>
    </source>
</evidence>